<accession>A0A523YKU0</accession>
<dbReference type="GO" id="GO:0046872">
    <property type="term" value="F:metal ion binding"/>
    <property type="evidence" value="ECO:0007669"/>
    <property type="project" value="UniProtKB-KW"/>
</dbReference>
<comment type="caution">
    <text evidence="8">The sequence shown here is derived from an EMBL/GenBank/DDBJ whole genome shotgun (WGS) entry which is preliminary data.</text>
</comment>
<dbReference type="PROSITE" id="PS00198">
    <property type="entry name" value="4FE4S_FER_1"/>
    <property type="match status" value="1"/>
</dbReference>
<dbReference type="EMBL" id="SOIJ01000237">
    <property type="protein sequence ID" value="TET92193.1"/>
    <property type="molecule type" value="Genomic_DNA"/>
</dbReference>
<evidence type="ECO:0000256" key="4">
    <source>
        <dbReference type="ARBA" id="ARBA00022982"/>
    </source>
</evidence>
<dbReference type="InterPro" id="IPR017900">
    <property type="entry name" value="4Fe4S_Fe_S_CS"/>
</dbReference>
<evidence type="ECO:0000256" key="2">
    <source>
        <dbReference type="ARBA" id="ARBA00022485"/>
    </source>
</evidence>
<dbReference type="InterPro" id="IPR050294">
    <property type="entry name" value="RnfB_subfamily"/>
</dbReference>
<keyword evidence="2" id="KW-0004">4Fe-4S</keyword>
<dbReference type="Proteomes" id="UP000316925">
    <property type="component" value="Unassembled WGS sequence"/>
</dbReference>
<feature type="domain" description="4Fe-4S ferredoxin-type" evidence="7">
    <location>
        <begin position="72"/>
        <end position="101"/>
    </location>
</feature>
<keyword evidence="1" id="KW-0813">Transport</keyword>
<dbReference type="Pfam" id="PF00037">
    <property type="entry name" value="Fer4"/>
    <property type="match status" value="1"/>
</dbReference>
<dbReference type="PROSITE" id="PS51379">
    <property type="entry name" value="4FE4S_FER_2"/>
    <property type="match status" value="2"/>
</dbReference>
<keyword evidence="5" id="KW-0408">Iron</keyword>
<dbReference type="PANTHER" id="PTHR42859">
    <property type="entry name" value="OXIDOREDUCTASE"/>
    <property type="match status" value="1"/>
</dbReference>
<keyword evidence="3" id="KW-0479">Metal-binding</keyword>
<evidence type="ECO:0000256" key="3">
    <source>
        <dbReference type="ARBA" id="ARBA00022723"/>
    </source>
</evidence>
<keyword evidence="4" id="KW-0249">Electron transport</keyword>
<evidence type="ECO:0000313" key="8">
    <source>
        <dbReference type="EMBL" id="TET92193.1"/>
    </source>
</evidence>
<sequence length="172" mass="19339">MIRVDISKCTGCKRCETACAFFRSGRINNHISRIKAMNLYEIGIDGAVVCNQCKERYCDCCPENAITIGSLGEVVVSQTLCTLCGVCRKACPIGAIEIFNDFVYVCDLCGGRPKCIEACKEGAITYEVDEAHHPSLAALKKETKKMNPSQKQYFYLKKLGLEERKRWRRKHA</sequence>
<evidence type="ECO:0000259" key="7">
    <source>
        <dbReference type="PROSITE" id="PS51379"/>
    </source>
</evidence>
<gene>
    <name evidence="8" type="ORF">E3J33_04180</name>
</gene>
<dbReference type="InterPro" id="IPR017896">
    <property type="entry name" value="4Fe4S_Fe-S-bd"/>
</dbReference>
<organism evidence="8 9">
    <name type="scientific">Aerophobetes bacterium</name>
    <dbReference type="NCBI Taxonomy" id="2030807"/>
    <lineage>
        <taxon>Bacteria</taxon>
        <taxon>Candidatus Aerophobota</taxon>
    </lineage>
</organism>
<evidence type="ECO:0000256" key="6">
    <source>
        <dbReference type="ARBA" id="ARBA00023014"/>
    </source>
</evidence>
<keyword evidence="6" id="KW-0411">Iron-sulfur</keyword>
<dbReference type="PANTHER" id="PTHR42859:SF10">
    <property type="entry name" value="DIMETHYLSULFOXIDE REDUCTASE CHAIN B"/>
    <property type="match status" value="1"/>
</dbReference>
<evidence type="ECO:0000256" key="1">
    <source>
        <dbReference type="ARBA" id="ARBA00022448"/>
    </source>
</evidence>
<dbReference type="GO" id="GO:0051539">
    <property type="term" value="F:4 iron, 4 sulfur cluster binding"/>
    <property type="evidence" value="ECO:0007669"/>
    <property type="project" value="UniProtKB-KW"/>
</dbReference>
<reference evidence="8 9" key="1">
    <citation type="submission" date="2019-03" db="EMBL/GenBank/DDBJ databases">
        <title>Metabolic potential of uncultured bacteria and archaea associated with petroleum seepage in deep-sea sediments.</title>
        <authorList>
            <person name="Dong X."/>
            <person name="Hubert C."/>
        </authorList>
    </citation>
    <scope>NUCLEOTIDE SEQUENCE [LARGE SCALE GENOMIC DNA]</scope>
    <source>
        <strain evidence="8">E29_bin28</strain>
    </source>
</reference>
<dbReference type="AlphaFoldDB" id="A0A523YKU0"/>
<proteinExistence type="predicted"/>
<evidence type="ECO:0000313" key="9">
    <source>
        <dbReference type="Proteomes" id="UP000316925"/>
    </source>
</evidence>
<dbReference type="SUPFAM" id="SSF54862">
    <property type="entry name" value="4Fe-4S ferredoxins"/>
    <property type="match status" value="1"/>
</dbReference>
<name>A0A523YKU0_UNCAE</name>
<dbReference type="Gene3D" id="3.30.70.20">
    <property type="match status" value="2"/>
</dbReference>
<dbReference type="Pfam" id="PF12837">
    <property type="entry name" value="Fer4_6"/>
    <property type="match status" value="1"/>
</dbReference>
<feature type="domain" description="4Fe-4S ferredoxin-type" evidence="7">
    <location>
        <begin position="1"/>
        <end position="30"/>
    </location>
</feature>
<protein>
    <submittedName>
        <fullName evidence="8">(Fe-S)-binding protein</fullName>
    </submittedName>
</protein>
<evidence type="ECO:0000256" key="5">
    <source>
        <dbReference type="ARBA" id="ARBA00023004"/>
    </source>
</evidence>